<feature type="compositionally biased region" description="Basic and acidic residues" evidence="1">
    <location>
        <begin position="52"/>
        <end position="64"/>
    </location>
</feature>
<proteinExistence type="predicted"/>
<protein>
    <submittedName>
        <fullName evidence="2">FH2 domain-containing protein</fullName>
    </submittedName>
</protein>
<name>A0A183I9Y8_9BILA</name>
<evidence type="ECO:0000256" key="1">
    <source>
        <dbReference type="SAM" id="MobiDB-lite"/>
    </source>
</evidence>
<reference evidence="2" key="1">
    <citation type="submission" date="2016-06" db="UniProtKB">
        <authorList>
            <consortium name="WormBaseParasite"/>
        </authorList>
    </citation>
    <scope>IDENTIFICATION</scope>
</reference>
<feature type="region of interest" description="Disordered" evidence="1">
    <location>
        <begin position="41"/>
        <end position="81"/>
    </location>
</feature>
<dbReference type="AlphaFoldDB" id="A0A183I9Y8"/>
<accession>A0A183I9Y8</accession>
<dbReference type="WBParaSite" id="SBAD_0000045201-mRNA-1">
    <property type="protein sequence ID" value="SBAD_0000045201-mRNA-1"/>
    <property type="gene ID" value="SBAD_0000045201"/>
</dbReference>
<feature type="compositionally biased region" description="Polar residues" evidence="1">
    <location>
        <begin position="42"/>
        <end position="51"/>
    </location>
</feature>
<organism evidence="2">
    <name type="scientific">Soboliphyme baturini</name>
    <dbReference type="NCBI Taxonomy" id="241478"/>
    <lineage>
        <taxon>Eukaryota</taxon>
        <taxon>Metazoa</taxon>
        <taxon>Ecdysozoa</taxon>
        <taxon>Nematoda</taxon>
        <taxon>Enoplea</taxon>
        <taxon>Dorylaimia</taxon>
        <taxon>Dioctophymatida</taxon>
        <taxon>Dioctophymatoidea</taxon>
        <taxon>Soboliphymatidae</taxon>
        <taxon>Soboliphyme</taxon>
    </lineage>
</organism>
<sequence>LRLICRFRLKEAEIVGVFIERLSVELLKSLKSACDKVVSSAEDMSTSPQFRRSSDSEASKDKPKICRSTRPKSIVGTSVFA</sequence>
<evidence type="ECO:0000313" key="2">
    <source>
        <dbReference type="WBParaSite" id="SBAD_0000045201-mRNA-1"/>
    </source>
</evidence>